<dbReference type="Gene3D" id="3.40.50.300">
    <property type="entry name" value="P-loop containing nucleotide triphosphate hydrolases"/>
    <property type="match status" value="1"/>
</dbReference>
<evidence type="ECO:0000313" key="5">
    <source>
        <dbReference type="Proteomes" id="UP000479190"/>
    </source>
</evidence>
<proteinExistence type="inferred from homology"/>
<dbReference type="GO" id="GO:0005525">
    <property type="term" value="F:GTP binding"/>
    <property type="evidence" value="ECO:0007669"/>
    <property type="project" value="InterPro"/>
</dbReference>
<dbReference type="InterPro" id="IPR027417">
    <property type="entry name" value="P-loop_NTPase"/>
</dbReference>
<feature type="region of interest" description="Disordered" evidence="3">
    <location>
        <begin position="210"/>
        <end position="244"/>
    </location>
</feature>
<dbReference type="FunFam" id="3.40.50.300:FF:000664">
    <property type="entry name" value="Uncharacterized protein, isoform B"/>
    <property type="match status" value="1"/>
</dbReference>
<dbReference type="GO" id="GO:0005886">
    <property type="term" value="C:plasma membrane"/>
    <property type="evidence" value="ECO:0007669"/>
    <property type="project" value="TreeGrafter"/>
</dbReference>
<name>A0A6H5IZG9_9HYME</name>
<evidence type="ECO:0008006" key="6">
    <source>
        <dbReference type="Google" id="ProtNLM"/>
    </source>
</evidence>
<keyword evidence="5" id="KW-1185">Reference proteome</keyword>
<dbReference type="GO" id="GO:0005246">
    <property type="term" value="F:calcium channel regulator activity"/>
    <property type="evidence" value="ECO:0007669"/>
    <property type="project" value="TreeGrafter"/>
</dbReference>
<feature type="compositionally biased region" description="Polar residues" evidence="3">
    <location>
        <begin position="222"/>
        <end position="244"/>
    </location>
</feature>
<dbReference type="InterPro" id="IPR051641">
    <property type="entry name" value="RGK_GTP-binding_reg"/>
</dbReference>
<dbReference type="Proteomes" id="UP000479190">
    <property type="component" value="Unassembled WGS sequence"/>
</dbReference>
<dbReference type="InterPro" id="IPR001806">
    <property type="entry name" value="Small_GTPase"/>
</dbReference>
<feature type="region of interest" description="Disordered" evidence="3">
    <location>
        <begin position="426"/>
        <end position="466"/>
    </location>
</feature>
<comment type="similarity">
    <text evidence="1">Belongs to the small GTPase superfamily. RGK family.</text>
</comment>
<dbReference type="SMART" id="SM00175">
    <property type="entry name" value="RAB"/>
    <property type="match status" value="1"/>
</dbReference>
<organism evidence="4 5">
    <name type="scientific">Trichogramma brassicae</name>
    <dbReference type="NCBI Taxonomy" id="86971"/>
    <lineage>
        <taxon>Eukaryota</taxon>
        <taxon>Metazoa</taxon>
        <taxon>Ecdysozoa</taxon>
        <taxon>Arthropoda</taxon>
        <taxon>Hexapoda</taxon>
        <taxon>Insecta</taxon>
        <taxon>Pterygota</taxon>
        <taxon>Neoptera</taxon>
        <taxon>Endopterygota</taxon>
        <taxon>Hymenoptera</taxon>
        <taxon>Apocrita</taxon>
        <taxon>Proctotrupomorpha</taxon>
        <taxon>Chalcidoidea</taxon>
        <taxon>Trichogrammatidae</taxon>
        <taxon>Trichogramma</taxon>
    </lineage>
</organism>
<dbReference type="PROSITE" id="PS51419">
    <property type="entry name" value="RAB"/>
    <property type="match status" value="1"/>
</dbReference>
<dbReference type="AlphaFoldDB" id="A0A6H5IZG9"/>
<feature type="compositionally biased region" description="Low complexity" evidence="3">
    <location>
        <begin position="430"/>
        <end position="443"/>
    </location>
</feature>
<dbReference type="GO" id="GO:0003924">
    <property type="term" value="F:GTPase activity"/>
    <property type="evidence" value="ECO:0007669"/>
    <property type="project" value="InterPro"/>
</dbReference>
<dbReference type="InterPro" id="IPR005225">
    <property type="entry name" value="Small_GTP-bd"/>
</dbReference>
<reference evidence="4 5" key="1">
    <citation type="submission" date="2020-02" db="EMBL/GenBank/DDBJ databases">
        <authorList>
            <person name="Ferguson B K."/>
        </authorList>
    </citation>
    <scope>NUCLEOTIDE SEQUENCE [LARGE SCALE GENOMIC DNA]</scope>
</reference>
<sequence length="694" mass="77223">MRNMASSNGDSDSGNYPKSPKSPRQLPPLPLLSNQRSSKSSERSASSSVSGGSVIAETKSPSTPRVFEFPPEFSHHFDAETPNTNFDFEDFVKAEKNRSSQNEFSTDTSTLVISSGVSKSTLPSSCEQSMIFEFCKPRRNIIKTMSYPPKSPISPSINVPVQHQSSSIKRRGHNTDSINQVRRNSCLDLGPMTPNLKKRLGLMASSNSAGLFDSSQDEENDPQSSVASSLTTTFNAQQQQPSRTINWHHESLKMRSRKQRQPLQKRLIHLNKSQGCINEAVDSAESLSSRNRESRVARKSTGDLTELNDTDTETTVLSTPKRRGSMKGGLAYLASRRGSRDSQVSNVSNFSNEDIGPLNFSAHPRGRQRRTSNFLELPVPDHIRPRVHSLPEKAYNPRAGDDLYRLRAFSITHKGVINRGDSIISRRSKSNTSVNSSRNSNISGERSPFEGSCCSGQGVEVDSTDSDVEEVTKHRVVLLGDSGVGKTALVSQFMTSEYMNTYDASLDDEFGEKTVSILLDGEESEMVFIDHPHIEMSLENSLSTYEPHACIVVYSIVSRPSFQVAEEMLNYLWREHYTQEQTVIVVGNKSDLARSRTISTNEGKQLAASRECKFIETSSGIQHNVDELLVGVLKQIRLRESRDRKLRRQGSKNKIMSKLQGSKTALSLNLARELLNKMCMKDSKSKSCENLHVL</sequence>
<dbReference type="SMART" id="SM00173">
    <property type="entry name" value="RAS"/>
    <property type="match status" value="1"/>
</dbReference>
<accession>A0A6H5IZG9</accession>
<dbReference type="Pfam" id="PF00071">
    <property type="entry name" value="Ras"/>
    <property type="match status" value="1"/>
</dbReference>
<keyword evidence="2" id="KW-0597">Phosphoprotein</keyword>
<dbReference type="PRINTS" id="PR00449">
    <property type="entry name" value="RASTRNSFRMNG"/>
</dbReference>
<feature type="compositionally biased region" description="Polar residues" evidence="3">
    <location>
        <begin position="1"/>
        <end position="16"/>
    </location>
</feature>
<dbReference type="OrthoDB" id="5239715at2759"/>
<gene>
    <name evidence="4" type="ORF">TBRA_LOCUS15281</name>
</gene>
<feature type="compositionally biased region" description="Low complexity" evidence="3">
    <location>
        <begin position="31"/>
        <end position="57"/>
    </location>
</feature>
<evidence type="ECO:0000256" key="3">
    <source>
        <dbReference type="SAM" id="MobiDB-lite"/>
    </source>
</evidence>
<feature type="region of interest" description="Disordered" evidence="3">
    <location>
        <begin position="282"/>
        <end position="307"/>
    </location>
</feature>
<evidence type="ECO:0000256" key="2">
    <source>
        <dbReference type="ARBA" id="ARBA00022553"/>
    </source>
</evidence>
<evidence type="ECO:0000256" key="1">
    <source>
        <dbReference type="ARBA" id="ARBA00008846"/>
    </source>
</evidence>
<evidence type="ECO:0000313" key="4">
    <source>
        <dbReference type="EMBL" id="CAB0043693.1"/>
    </source>
</evidence>
<dbReference type="SUPFAM" id="SSF52540">
    <property type="entry name" value="P-loop containing nucleoside triphosphate hydrolases"/>
    <property type="match status" value="1"/>
</dbReference>
<dbReference type="PANTHER" id="PTHR45775">
    <property type="entry name" value="RAD, GEM/KIR FAMILY MEMBER 2, ISOFORM C"/>
    <property type="match status" value="1"/>
</dbReference>
<dbReference type="PANTHER" id="PTHR45775:SF6">
    <property type="entry name" value="RAD, GEM_KIR FAMILY MEMBER 2, ISOFORM C"/>
    <property type="match status" value="1"/>
</dbReference>
<dbReference type="SMART" id="SM00174">
    <property type="entry name" value="RHO"/>
    <property type="match status" value="1"/>
</dbReference>
<dbReference type="PROSITE" id="PS51421">
    <property type="entry name" value="RAS"/>
    <property type="match status" value="1"/>
</dbReference>
<feature type="region of interest" description="Disordered" evidence="3">
    <location>
        <begin position="1"/>
        <end position="69"/>
    </location>
</feature>
<protein>
    <recommendedName>
        <fullName evidence="6">GTP-binding protein REM 1</fullName>
    </recommendedName>
</protein>
<dbReference type="NCBIfam" id="TIGR00231">
    <property type="entry name" value="small_GTP"/>
    <property type="match status" value="1"/>
</dbReference>
<dbReference type="EMBL" id="CADCXV010001338">
    <property type="protein sequence ID" value="CAB0043693.1"/>
    <property type="molecule type" value="Genomic_DNA"/>
</dbReference>